<organism evidence="1 2">
    <name type="scientific">Desulfotalea psychrophila (strain LSv54 / DSM 12343)</name>
    <dbReference type="NCBI Taxonomy" id="177439"/>
    <lineage>
        <taxon>Bacteria</taxon>
        <taxon>Pseudomonadati</taxon>
        <taxon>Thermodesulfobacteriota</taxon>
        <taxon>Desulfobulbia</taxon>
        <taxon>Desulfobulbales</taxon>
        <taxon>Desulfocapsaceae</taxon>
        <taxon>Desulfotalea</taxon>
    </lineage>
</organism>
<proteinExistence type="predicted"/>
<dbReference type="KEGG" id="dps:DP0131"/>
<dbReference type="STRING" id="177439.DP0131"/>
<dbReference type="EMBL" id="CR522870">
    <property type="protein sequence ID" value="CAG34860.1"/>
    <property type="molecule type" value="Genomic_DNA"/>
</dbReference>
<sequence>MVNMMWNLWGGSKAEDKQSTQPVTAAEQKILDDFEAVKSKPGQITGWDFARAFDFIDNYPDSAQAEILLNQMYATTTQSMKGLNYDSAVRLLERMPDHKGASSIIEGMYKLEEDYVNELSSTVIAYILQTMPDHPLSSALARDLASIDIACAYDFIQDQPESPHAAALIQEMFHSHPNIAVLLLQEELGHPQVATIFEGIYAIKESDKIVHLTPNAIIFILEVAPDHPKIDEMVQVFVQRNYVKAYDFLRNNPQHVCADLFKELLFQKKPSLEKLLQATLSD</sequence>
<accession>Q6AS15</accession>
<reference evidence="2" key="1">
    <citation type="journal article" date="2004" name="Environ. Microbiol.">
        <title>The genome of Desulfotalea psychrophila, a sulfate-reducing bacterium from permanently cold Arctic sediments.</title>
        <authorList>
            <person name="Rabus R."/>
            <person name="Ruepp A."/>
            <person name="Frickey T."/>
            <person name="Rattei T."/>
            <person name="Fartmann B."/>
            <person name="Stark M."/>
            <person name="Bauer M."/>
            <person name="Zibat A."/>
            <person name="Lombardot T."/>
            <person name="Becker I."/>
            <person name="Amann J."/>
            <person name="Gellner K."/>
            <person name="Teeling H."/>
            <person name="Leuschner W.D."/>
            <person name="Gloeckner F.-O."/>
            <person name="Lupas A.N."/>
            <person name="Amann R."/>
            <person name="Klenk H.-P."/>
        </authorList>
    </citation>
    <scope>NUCLEOTIDE SEQUENCE [LARGE SCALE GENOMIC DNA]</scope>
    <source>
        <strain evidence="2">DSM 12343 / LSv54</strain>
    </source>
</reference>
<name>Q6AS15_DESPS</name>
<dbReference type="Proteomes" id="UP000000602">
    <property type="component" value="Chromosome"/>
</dbReference>
<evidence type="ECO:0000313" key="1">
    <source>
        <dbReference type="EMBL" id="CAG34860.1"/>
    </source>
</evidence>
<keyword evidence="2" id="KW-1185">Reference proteome</keyword>
<dbReference type="AlphaFoldDB" id="Q6AS15"/>
<evidence type="ECO:0000313" key="2">
    <source>
        <dbReference type="Proteomes" id="UP000000602"/>
    </source>
</evidence>
<dbReference type="HOGENOM" id="CLU_986020_0_0_7"/>
<protein>
    <submittedName>
        <fullName evidence="1">Uncharacterized protein</fullName>
    </submittedName>
</protein>
<gene>
    <name evidence="1" type="ordered locus">DP0131</name>
</gene>